<sequence length="318" mass="36914">MEDFDFDDDSEFGCCYSDSSKTKFKPPIVGKLPLNPLFEFNTHPIGGFPDIPDHEKYLKDCKFLDDICYSNITALVTEKYLDHAIVYLMSPARRPAVIFRCCIENFDDVELGGWIKVTANLLEMSFDEMGERLFNLYCTNIKHDFSPSLPKSEVKDSVKVFLNDVRISFTAVTEIKQCEKGWILYSDFGSILIRHEYSPMFSTQSGHFVGSLRSMIQGVGNNEYLCWMLCPTFNVYRRKGDLHQKCVDNVFQTVPKTQRWKKPERNNPLQKAFEKFKPSYAKKEEEKESPKIEIETLPPPPELNVGEQLAKIFYKKRR</sequence>
<proteinExistence type="predicted"/>
<accession>A0AC34FLG8</accession>
<dbReference type="WBParaSite" id="ES5_v2.g18064.t1">
    <property type="protein sequence ID" value="ES5_v2.g18064.t1"/>
    <property type="gene ID" value="ES5_v2.g18064"/>
</dbReference>
<evidence type="ECO:0000313" key="2">
    <source>
        <dbReference type="WBParaSite" id="ES5_v2.g18064.t1"/>
    </source>
</evidence>
<reference evidence="2" key="1">
    <citation type="submission" date="2022-11" db="UniProtKB">
        <authorList>
            <consortium name="WormBaseParasite"/>
        </authorList>
    </citation>
    <scope>IDENTIFICATION</scope>
</reference>
<protein>
    <submittedName>
        <fullName evidence="2">Uncharacterized protein</fullName>
    </submittedName>
</protein>
<evidence type="ECO:0000313" key="1">
    <source>
        <dbReference type="Proteomes" id="UP000887579"/>
    </source>
</evidence>
<organism evidence="1 2">
    <name type="scientific">Panagrolaimus sp. ES5</name>
    <dbReference type="NCBI Taxonomy" id="591445"/>
    <lineage>
        <taxon>Eukaryota</taxon>
        <taxon>Metazoa</taxon>
        <taxon>Ecdysozoa</taxon>
        <taxon>Nematoda</taxon>
        <taxon>Chromadorea</taxon>
        <taxon>Rhabditida</taxon>
        <taxon>Tylenchina</taxon>
        <taxon>Panagrolaimomorpha</taxon>
        <taxon>Panagrolaimoidea</taxon>
        <taxon>Panagrolaimidae</taxon>
        <taxon>Panagrolaimus</taxon>
    </lineage>
</organism>
<name>A0AC34FLG8_9BILA</name>
<dbReference type="Proteomes" id="UP000887579">
    <property type="component" value="Unplaced"/>
</dbReference>